<feature type="transmembrane region" description="Helical" evidence="1">
    <location>
        <begin position="22"/>
        <end position="41"/>
    </location>
</feature>
<sequence length="67" mass="8106">MVWEQCPFLVSSVGKIITLNNFLSFSFAFFYSWVFYFHFLVSHSSKILFIDIMNIWRQWCHPPSCFN</sequence>
<organism evidence="2">
    <name type="scientific">Rhizophora mucronata</name>
    <name type="common">Asiatic mangrove</name>
    <dbReference type="NCBI Taxonomy" id="61149"/>
    <lineage>
        <taxon>Eukaryota</taxon>
        <taxon>Viridiplantae</taxon>
        <taxon>Streptophyta</taxon>
        <taxon>Embryophyta</taxon>
        <taxon>Tracheophyta</taxon>
        <taxon>Spermatophyta</taxon>
        <taxon>Magnoliopsida</taxon>
        <taxon>eudicotyledons</taxon>
        <taxon>Gunneridae</taxon>
        <taxon>Pentapetalae</taxon>
        <taxon>rosids</taxon>
        <taxon>fabids</taxon>
        <taxon>Malpighiales</taxon>
        <taxon>Rhizophoraceae</taxon>
        <taxon>Rhizophora</taxon>
    </lineage>
</organism>
<evidence type="ECO:0000313" key="2">
    <source>
        <dbReference type="EMBL" id="MBX72806.1"/>
    </source>
</evidence>
<proteinExistence type="predicted"/>
<evidence type="ECO:0000256" key="1">
    <source>
        <dbReference type="SAM" id="Phobius"/>
    </source>
</evidence>
<keyword evidence="1" id="KW-0812">Transmembrane</keyword>
<protein>
    <submittedName>
        <fullName evidence="2">Uncharacterized protein</fullName>
    </submittedName>
</protein>
<name>A0A2P2R0N3_RHIMU</name>
<accession>A0A2P2R0N3</accession>
<reference evidence="2" key="1">
    <citation type="submission" date="2018-02" db="EMBL/GenBank/DDBJ databases">
        <title>Rhizophora mucronata_Transcriptome.</title>
        <authorList>
            <person name="Meera S.P."/>
            <person name="Sreeshan A."/>
            <person name="Augustine A."/>
        </authorList>
    </citation>
    <scope>NUCLEOTIDE SEQUENCE</scope>
    <source>
        <tissue evidence="2">Leaf</tissue>
    </source>
</reference>
<keyword evidence="1" id="KW-0472">Membrane</keyword>
<dbReference type="EMBL" id="GGEC01092322">
    <property type="protein sequence ID" value="MBX72806.1"/>
    <property type="molecule type" value="Transcribed_RNA"/>
</dbReference>
<dbReference type="AlphaFoldDB" id="A0A2P2R0N3"/>
<keyword evidence="1" id="KW-1133">Transmembrane helix</keyword>